<name>A0A317Z6T3_STAPS</name>
<organism evidence="1 2">
    <name type="scientific">Staphylococcus pseudintermedius</name>
    <dbReference type="NCBI Taxonomy" id="283734"/>
    <lineage>
        <taxon>Bacteria</taxon>
        <taxon>Bacillati</taxon>
        <taxon>Bacillota</taxon>
        <taxon>Bacilli</taxon>
        <taxon>Bacillales</taxon>
        <taxon>Staphylococcaceae</taxon>
        <taxon>Staphylococcus</taxon>
        <taxon>Staphylococcus intermedius group</taxon>
    </lineage>
</organism>
<protein>
    <submittedName>
        <fullName evidence="1">Uncharacterized protein</fullName>
    </submittedName>
</protein>
<dbReference type="Proteomes" id="UP000246351">
    <property type="component" value="Unassembled WGS sequence"/>
</dbReference>
<gene>
    <name evidence="1" type="ORF">DD924_15090</name>
</gene>
<accession>A0A317Z6T3</accession>
<sequence length="139" mass="16346">IVNNNSVAYFIFKQSNSEKIEYINLLLGFLESFDLLNFEMNGGSTPTINLRINSISQLEKALNNPNKYQNKLLNSQYKNFVRSIEMFKYLFKLPKEGNDNKERIMNYTEIFWTVIEDYFFGNVPIKVESKVESELFGEK</sequence>
<feature type="non-terminal residue" evidence="1">
    <location>
        <position position="1"/>
    </location>
</feature>
<proteinExistence type="predicted"/>
<comment type="caution">
    <text evidence="1">The sequence shown here is derived from an EMBL/GenBank/DDBJ whole genome shotgun (WGS) entry which is preliminary data.</text>
</comment>
<reference evidence="1 2" key="1">
    <citation type="journal article" date="2018" name="Vet. Microbiol.">
        <title>Clonal diversity and geographic distribution of methicillin-resistant Staphylococcus pseudintermedius from Australian animals: Discovery of novel sequence types.</title>
        <authorList>
            <person name="Worthing K.A."/>
            <person name="Abraham S."/>
            <person name="Coombs G.W."/>
            <person name="Pang S."/>
            <person name="Saputra S."/>
            <person name="Jordan D."/>
            <person name="Trott D.J."/>
            <person name="Norris J.M."/>
        </authorList>
    </citation>
    <scope>NUCLEOTIDE SEQUENCE [LARGE SCALE GENOMIC DNA]</scope>
    <source>
        <strain evidence="1 2">ST71 3</strain>
    </source>
</reference>
<dbReference type="AlphaFoldDB" id="A0A317Z6T3"/>
<evidence type="ECO:0000313" key="1">
    <source>
        <dbReference type="EMBL" id="PWZ95673.1"/>
    </source>
</evidence>
<evidence type="ECO:0000313" key="2">
    <source>
        <dbReference type="Proteomes" id="UP000246351"/>
    </source>
</evidence>
<dbReference type="EMBL" id="QEIV01001620">
    <property type="protein sequence ID" value="PWZ95673.1"/>
    <property type="molecule type" value="Genomic_DNA"/>
</dbReference>